<dbReference type="SUPFAM" id="SSF48452">
    <property type="entry name" value="TPR-like"/>
    <property type="match status" value="1"/>
</dbReference>
<proteinExistence type="predicted"/>
<organism evidence="1 2">
    <name type="scientific">Sphagnum troendelagicum</name>
    <dbReference type="NCBI Taxonomy" id="128251"/>
    <lineage>
        <taxon>Eukaryota</taxon>
        <taxon>Viridiplantae</taxon>
        <taxon>Streptophyta</taxon>
        <taxon>Embryophyta</taxon>
        <taxon>Bryophyta</taxon>
        <taxon>Sphagnophytina</taxon>
        <taxon>Sphagnopsida</taxon>
        <taxon>Sphagnales</taxon>
        <taxon>Sphagnaceae</taxon>
        <taxon>Sphagnum</taxon>
    </lineage>
</organism>
<gene>
    <name evidence="1" type="ORF">CSSPTR1EN2_LOCUS11547</name>
</gene>
<dbReference type="Gene3D" id="1.20.58.320">
    <property type="entry name" value="TPR-like"/>
    <property type="match status" value="1"/>
</dbReference>
<dbReference type="PANTHER" id="PTHR23004:SF7">
    <property type="entry name" value="DUF924-DOMAIN-CONTAINING PROTEIN"/>
    <property type="match status" value="1"/>
</dbReference>
<accession>A0ABP0U677</accession>
<evidence type="ECO:0000313" key="2">
    <source>
        <dbReference type="Proteomes" id="UP001497512"/>
    </source>
</evidence>
<protein>
    <recommendedName>
        <fullName evidence="3">DUF924 domain-containing protein</fullName>
    </recommendedName>
</protein>
<dbReference type="InterPro" id="IPR010323">
    <property type="entry name" value="DUF924"/>
</dbReference>
<dbReference type="EMBL" id="OZ019911">
    <property type="protein sequence ID" value="CAK9213059.1"/>
    <property type="molecule type" value="Genomic_DNA"/>
</dbReference>
<keyword evidence="2" id="KW-1185">Reference proteome</keyword>
<evidence type="ECO:0008006" key="3">
    <source>
        <dbReference type="Google" id="ProtNLM"/>
    </source>
</evidence>
<dbReference type="Pfam" id="PF06041">
    <property type="entry name" value="DUF924"/>
    <property type="match status" value="1"/>
</dbReference>
<sequence>MRRAASQVLAHSLWFRCRPYSVYSYSSFPSRIGYYSGVLSISSCPFVSGQGSSLLRVSADCRARVAEKLGFQRKDNCGCKRVRASAVACMSGIAMDSNVHKTSQEDVLHFWFKDADLTTYQFPVEFWYMGGEAVNKEVKEKFGECLELACSGKLNHWQSNPQGCLALVIVLDQFSRNVFQDSPHSFAQDQAALKITLDTIKQGWDKKLSAVERIFLYMPLMHSESLEVHEVSEQMFRGLADNYKDVPQLHKFLTNSLNFERAHHAVLKRFGRYPSRNAVLGRRNTPEEEEYLASGKIWSTPEN</sequence>
<dbReference type="Proteomes" id="UP001497512">
    <property type="component" value="Chromosome 19"/>
</dbReference>
<dbReference type="PANTHER" id="PTHR23004">
    <property type="entry name" value="DOUBLECORTIN DOMAIN CONTAINING 2"/>
    <property type="match status" value="1"/>
</dbReference>
<reference evidence="1" key="1">
    <citation type="submission" date="2024-02" db="EMBL/GenBank/DDBJ databases">
        <authorList>
            <consortium name="ELIXIR-Norway"/>
            <consortium name="Elixir Norway"/>
        </authorList>
    </citation>
    <scope>NUCLEOTIDE SEQUENCE</scope>
</reference>
<name>A0ABP0U677_9BRYO</name>
<evidence type="ECO:0000313" key="1">
    <source>
        <dbReference type="EMBL" id="CAK9213059.1"/>
    </source>
</evidence>
<dbReference type="InterPro" id="IPR011990">
    <property type="entry name" value="TPR-like_helical_dom_sf"/>
</dbReference>
<dbReference type="Gene3D" id="1.25.40.10">
    <property type="entry name" value="Tetratricopeptide repeat domain"/>
    <property type="match status" value="1"/>
</dbReference>